<dbReference type="PANTHER" id="PTHR48039:SF5">
    <property type="entry name" value="RNA-BINDING PROTEIN 28"/>
    <property type="match status" value="1"/>
</dbReference>
<dbReference type="GO" id="GO:0032040">
    <property type="term" value="C:small-subunit processome"/>
    <property type="evidence" value="ECO:0007669"/>
    <property type="project" value="EnsemblFungi"/>
</dbReference>
<dbReference type="InterPro" id="IPR051945">
    <property type="entry name" value="RRM_MRD1_RNA_proc_ribogen"/>
</dbReference>
<keyword evidence="7" id="KW-0539">Nucleus</keyword>
<dbReference type="GO" id="GO:0000447">
    <property type="term" value="P:endonucleolytic cleavage in ITS1 to separate SSU-rRNA from 5.8S rRNA and LSU-rRNA from tricistronic rRNA transcript (SSU-rRNA, 5.8S rRNA, LSU-rRNA)"/>
    <property type="evidence" value="ECO:0007669"/>
    <property type="project" value="EnsemblFungi"/>
</dbReference>
<dbReference type="CDD" id="cd12565">
    <property type="entry name" value="RRM1_MRD1"/>
    <property type="match status" value="1"/>
</dbReference>
<dbReference type="FunCoup" id="A0A165GFF2">
    <property type="interactions" value="1131"/>
</dbReference>
<dbReference type="PANTHER" id="PTHR48039">
    <property type="entry name" value="RNA-BINDING MOTIF PROTEIN 14B"/>
    <property type="match status" value="1"/>
</dbReference>
<keyword evidence="6 9" id="KW-0694">RNA-binding</keyword>
<feature type="domain" description="RRM" evidence="12">
    <location>
        <begin position="512"/>
        <end position="584"/>
    </location>
</feature>
<reference evidence="13 14" key="1">
    <citation type="journal article" date="2016" name="Fungal Biol.">
        <title>The genome of Xylona heveae provides a window into fungal endophytism.</title>
        <authorList>
            <person name="Gazis R."/>
            <person name="Kuo A."/>
            <person name="Riley R."/>
            <person name="LaButti K."/>
            <person name="Lipzen A."/>
            <person name="Lin J."/>
            <person name="Amirebrahimi M."/>
            <person name="Hesse C.N."/>
            <person name="Spatafora J.W."/>
            <person name="Henrissat B."/>
            <person name="Hainaut M."/>
            <person name="Grigoriev I.V."/>
            <person name="Hibbett D.S."/>
        </authorList>
    </citation>
    <scope>NUCLEOTIDE SEQUENCE [LARGE SCALE GENOMIC DNA]</scope>
    <source>
        <strain evidence="13 14">TC161</strain>
    </source>
</reference>
<dbReference type="GO" id="GO:0034462">
    <property type="term" value="P:small-subunit processome assembly"/>
    <property type="evidence" value="ECO:0007669"/>
    <property type="project" value="EnsemblFungi"/>
</dbReference>
<feature type="compositionally biased region" description="Polar residues" evidence="11">
    <location>
        <begin position="193"/>
        <end position="214"/>
    </location>
</feature>
<evidence type="ECO:0000256" key="6">
    <source>
        <dbReference type="ARBA" id="ARBA00022884"/>
    </source>
</evidence>
<feature type="region of interest" description="Disordered" evidence="11">
    <location>
        <begin position="79"/>
        <end position="294"/>
    </location>
</feature>
<dbReference type="GeneID" id="28900304"/>
<dbReference type="CDD" id="cd12320">
    <property type="entry name" value="RRM6_RBM19_RRM5_MRD1"/>
    <property type="match status" value="1"/>
</dbReference>
<dbReference type="FunFam" id="3.30.70.330:FF:000247">
    <property type="entry name" value="Multiple RNA-binding domain-containing protein 1"/>
    <property type="match status" value="1"/>
</dbReference>
<dbReference type="Proteomes" id="UP000076632">
    <property type="component" value="Unassembled WGS sequence"/>
</dbReference>
<feature type="compositionally biased region" description="Polar residues" evidence="11">
    <location>
        <begin position="97"/>
        <end position="114"/>
    </location>
</feature>
<feature type="compositionally biased region" description="Basic and acidic residues" evidence="11">
    <location>
        <begin position="121"/>
        <end position="137"/>
    </location>
</feature>
<dbReference type="AlphaFoldDB" id="A0A165GFF2"/>
<dbReference type="GO" id="GO:0000472">
    <property type="term" value="P:endonucleolytic cleavage to generate mature 5'-end of SSU-rRNA from (SSU-rRNA, 5.8S rRNA, LSU-rRNA)"/>
    <property type="evidence" value="ECO:0007669"/>
    <property type="project" value="EnsemblFungi"/>
</dbReference>
<comment type="subcellular location">
    <subcellularLocation>
        <location evidence="1">Nucleus</location>
    </subcellularLocation>
</comment>
<evidence type="ECO:0000259" key="12">
    <source>
        <dbReference type="PROSITE" id="PS50102"/>
    </source>
</evidence>
<feature type="coiled-coil region" evidence="10">
    <location>
        <begin position="809"/>
        <end position="836"/>
    </location>
</feature>
<dbReference type="Gene3D" id="3.30.70.330">
    <property type="match status" value="5"/>
</dbReference>
<gene>
    <name evidence="13" type="ORF">L228DRAFT_268612</name>
</gene>
<feature type="domain" description="RRM" evidence="12">
    <location>
        <begin position="329"/>
        <end position="407"/>
    </location>
</feature>
<evidence type="ECO:0000256" key="2">
    <source>
        <dbReference type="ARBA" id="ARBA00008033"/>
    </source>
</evidence>
<dbReference type="EMBL" id="KV407459">
    <property type="protein sequence ID" value="KZF22119.1"/>
    <property type="molecule type" value="Genomic_DNA"/>
</dbReference>
<sequence>MASSRIFIRGLPPKLTENDFKQHFSSQQQITDAKLIPHRRIGYIGYKTPEDAQKAVKYFNKSFIRMSRIAVEIARPFNDDNLPLSRQQRKQDKATDGRNNVTAEAPGQESSQDNPLKRKREGRDDKEDLEKDPKLQEFLEVMQPTSKSHTWANEGAVNPTADTQTPGDEVKPHVPEAESDDEYEVVPKRSKTTSETHIPSTNTTVAGPDLQSNGPDAEPNGEHDGTQPTVPSEGEQGPSGPVSDADWLRSRTSRLLGLEDEDDEESNLFQRSQGAASLAPSAQPVEETEKQGVPNDISEAQEDVEMADPHEQDEKDSKDADLETISSTRRLFLRNLPFSTSEDDLRQLLGQVGAIEEVHLPLNPSSGHSKGFAYALFADGSAAQEAYQKFDGQIFQGRLLHILPAAAKRSNTLDEFAISKLPLKKQQQIKKKSSAASSTFSWNSLYMNADAVMSSVSERLGVSKSDLLDPTSSDAAVKQAHAETHVIQETKAYFKTHGVDLDAFKKRERGDTAILVKNFSYGTTSQELKKLFEEFGQVVRLLMPPTGTIAIVEYAQAPQARAAFSSLAYRKIKDSILFLEKAPKDLFVSGPIPDQVPVAGGTVQTPQATEAPQARSAELLKMDNPDAGISTNTLFVRNLNFATTTARLQEVFQPLDGFLSARVKTKSDPKRPGQTLSMGFGFLEFRTKAQAEAALASMNGYNLDGHQLLLRMSHKGMDAAEEQRNEANAKKLAGKRTKIIIKNLPFEATRKDIRALFGPYGKLRSVRLPKKFDSSTRGFAFADFVTPREAESAMDALKDTHLLGRRLVLDFAAAEAEDAEAEIEKMQNKVGRQVNKVALQRLTGGGRKKFNVQRDEDDEN</sequence>
<dbReference type="InterPro" id="IPR000504">
    <property type="entry name" value="RRM_dom"/>
</dbReference>
<proteinExistence type="inferred from homology"/>
<keyword evidence="14" id="KW-1185">Reference proteome</keyword>
<dbReference type="OMA" id="FNNTCIQ"/>
<name>A0A165GFF2_XYLHT</name>
<evidence type="ECO:0000256" key="1">
    <source>
        <dbReference type="ARBA" id="ARBA00004123"/>
    </source>
</evidence>
<feature type="domain" description="RRM" evidence="12">
    <location>
        <begin position="4"/>
        <end position="76"/>
    </location>
</feature>
<evidence type="ECO:0000256" key="5">
    <source>
        <dbReference type="ARBA" id="ARBA00022737"/>
    </source>
</evidence>
<dbReference type="InterPro" id="IPR012677">
    <property type="entry name" value="Nucleotide-bd_a/b_plait_sf"/>
</dbReference>
<dbReference type="FunFam" id="3.30.70.330:FF:000459">
    <property type="entry name" value="Multiple RNA-binding domain-containing protein 1"/>
    <property type="match status" value="1"/>
</dbReference>
<dbReference type="Pfam" id="PF00076">
    <property type="entry name" value="RRM_1"/>
    <property type="match status" value="5"/>
</dbReference>
<keyword evidence="10" id="KW-0175">Coiled coil</keyword>
<dbReference type="PROSITE" id="PS50102">
    <property type="entry name" value="RRM"/>
    <property type="match status" value="5"/>
</dbReference>
<feature type="domain" description="RRM" evidence="12">
    <location>
        <begin position="632"/>
        <end position="715"/>
    </location>
</feature>
<dbReference type="CDD" id="cd12568">
    <property type="entry name" value="RRM3_MRD1"/>
    <property type="match status" value="1"/>
</dbReference>
<dbReference type="GO" id="GO:0000480">
    <property type="term" value="P:endonucleolytic cleavage in 5'-ETS of tricistronic rRNA transcript (SSU-rRNA, 5.8S rRNA, LSU-rRNA)"/>
    <property type="evidence" value="ECO:0007669"/>
    <property type="project" value="EnsemblFungi"/>
</dbReference>
<organism evidence="13 14">
    <name type="scientific">Xylona heveae (strain CBS 132557 / TC161)</name>
    <dbReference type="NCBI Taxonomy" id="1328760"/>
    <lineage>
        <taxon>Eukaryota</taxon>
        <taxon>Fungi</taxon>
        <taxon>Dikarya</taxon>
        <taxon>Ascomycota</taxon>
        <taxon>Pezizomycotina</taxon>
        <taxon>Xylonomycetes</taxon>
        <taxon>Xylonales</taxon>
        <taxon>Xylonaceae</taxon>
        <taxon>Xylona</taxon>
    </lineage>
</organism>
<evidence type="ECO:0000256" key="9">
    <source>
        <dbReference type="PROSITE-ProRule" id="PRU00176"/>
    </source>
</evidence>
<evidence type="ECO:0000256" key="11">
    <source>
        <dbReference type="SAM" id="MobiDB-lite"/>
    </source>
</evidence>
<feature type="domain" description="RRM" evidence="12">
    <location>
        <begin position="737"/>
        <end position="814"/>
    </location>
</feature>
<keyword evidence="8" id="KW-0687">Ribonucleoprotein</keyword>
<comment type="similarity">
    <text evidence="2">Belongs to the RRM MRD1 family.</text>
</comment>
<evidence type="ECO:0000256" key="8">
    <source>
        <dbReference type="ARBA" id="ARBA00023274"/>
    </source>
</evidence>
<dbReference type="GO" id="GO:0003729">
    <property type="term" value="F:mRNA binding"/>
    <property type="evidence" value="ECO:0007669"/>
    <property type="project" value="TreeGrafter"/>
</dbReference>
<protein>
    <recommendedName>
        <fullName evidence="3">Multiple RNA-binding domain-containing protein 1</fullName>
    </recommendedName>
</protein>
<evidence type="ECO:0000313" key="13">
    <source>
        <dbReference type="EMBL" id="KZF22119.1"/>
    </source>
</evidence>
<evidence type="ECO:0000256" key="4">
    <source>
        <dbReference type="ARBA" id="ARBA00022552"/>
    </source>
</evidence>
<evidence type="ECO:0000313" key="14">
    <source>
        <dbReference type="Proteomes" id="UP000076632"/>
    </source>
</evidence>
<dbReference type="OrthoDB" id="439639at2759"/>
<keyword evidence="5" id="KW-0677">Repeat</keyword>
<dbReference type="SUPFAM" id="SSF54928">
    <property type="entry name" value="RNA-binding domain, RBD"/>
    <property type="match status" value="4"/>
</dbReference>
<evidence type="ECO:0000256" key="3">
    <source>
        <dbReference type="ARBA" id="ARBA00013428"/>
    </source>
</evidence>
<accession>A0A165GFF2</accession>
<dbReference type="STRING" id="1328760.A0A165GFF2"/>
<keyword evidence="4" id="KW-0698">rRNA processing</keyword>
<evidence type="ECO:0000256" key="10">
    <source>
        <dbReference type="SAM" id="Coils"/>
    </source>
</evidence>
<dbReference type="GO" id="GO:0030686">
    <property type="term" value="C:90S preribosome"/>
    <property type="evidence" value="ECO:0007669"/>
    <property type="project" value="EnsemblFungi"/>
</dbReference>
<dbReference type="SMART" id="SM00360">
    <property type="entry name" value="RRM"/>
    <property type="match status" value="5"/>
</dbReference>
<dbReference type="InterPro" id="IPR034482">
    <property type="entry name" value="Mrd1_RRM3"/>
</dbReference>
<dbReference type="GO" id="GO:0042134">
    <property type="term" value="F:rRNA primary transcript binding"/>
    <property type="evidence" value="ECO:0007669"/>
    <property type="project" value="EnsemblFungi"/>
</dbReference>
<dbReference type="RefSeq" id="XP_018187674.1">
    <property type="nucleotide sequence ID" value="XM_018335167.1"/>
</dbReference>
<evidence type="ECO:0000256" key="7">
    <source>
        <dbReference type="ARBA" id="ARBA00023242"/>
    </source>
</evidence>
<dbReference type="InParanoid" id="A0A165GFF2"/>
<dbReference type="InterPro" id="IPR035979">
    <property type="entry name" value="RBD_domain_sf"/>
</dbReference>